<dbReference type="Proteomes" id="UP000247781">
    <property type="component" value="Unassembled WGS sequence"/>
</dbReference>
<dbReference type="InterPro" id="IPR041413">
    <property type="entry name" value="MLTR_LBD"/>
</dbReference>
<accession>A0A318HR37</accession>
<dbReference type="SUPFAM" id="SSF47413">
    <property type="entry name" value="lambda repressor-like DNA-binding domains"/>
    <property type="match status" value="1"/>
</dbReference>
<sequence>MKHNAAMLGQFLTSRRRQLVRAQIGLPEIAGRTTRGLRREDVAYLAGVSVTWYTWLEQGRDVTPSRQVVDSLARTLRLSHAEHVYLSALAGHSAPQPTEDASPGTVPAHVQRLLDALGDYPALVIAQDWTILAWNAVYAALYPNVARVAVADRNFLWLLFTDPYLRTLMPDWELTGVYNVASFRAEAGTRLSEPPFADLVSRLLQTSEAFRAAWETYDIDTLPARERLFRHPEVGDLHLEQHSLVPSDHPHLRLVTFIPMSSTDTAERLRCLRDARPLRLTGV</sequence>
<dbReference type="RefSeq" id="WP_110315366.1">
    <property type="nucleotide sequence ID" value="NZ_QJJU01000003.1"/>
</dbReference>
<dbReference type="Gene3D" id="1.10.260.40">
    <property type="entry name" value="lambda repressor-like DNA-binding domains"/>
    <property type="match status" value="1"/>
</dbReference>
<feature type="domain" description="HTH cro/C1-type" evidence="1">
    <location>
        <begin position="11"/>
        <end position="83"/>
    </location>
</feature>
<reference evidence="2 3" key="2">
    <citation type="submission" date="2018-06" db="EMBL/GenBank/DDBJ databases">
        <title>Sequencing of bacterial isolates from soil warming experiment in Harvard Forest, Massachusetts, USA.</title>
        <authorList>
            <person name="Deangelis K.PhD."/>
        </authorList>
    </citation>
    <scope>NUCLEOTIDE SEQUENCE [LARGE SCALE GENOMIC DNA]</scope>
    <source>
        <strain evidence="2 3">GAS496</strain>
    </source>
</reference>
<dbReference type="GO" id="GO:0003677">
    <property type="term" value="F:DNA binding"/>
    <property type="evidence" value="ECO:0007669"/>
    <property type="project" value="InterPro"/>
</dbReference>
<dbReference type="EMBL" id="QJJU01000003">
    <property type="protein sequence ID" value="PXX11329.1"/>
    <property type="molecule type" value="Genomic_DNA"/>
</dbReference>
<comment type="caution">
    <text evidence="2">The sequence shown here is derived from an EMBL/GenBank/DDBJ whole genome shotgun (WGS) entry which is preliminary data.</text>
</comment>
<evidence type="ECO:0000313" key="2">
    <source>
        <dbReference type="EMBL" id="PXX11329.1"/>
    </source>
</evidence>
<dbReference type="InterPro" id="IPR001387">
    <property type="entry name" value="Cro/C1-type_HTH"/>
</dbReference>
<protein>
    <submittedName>
        <fullName evidence="2">Helix-turn-helix protein</fullName>
    </submittedName>
</protein>
<keyword evidence="3" id="KW-1185">Reference proteome</keyword>
<dbReference type="CDD" id="cd00093">
    <property type="entry name" value="HTH_XRE"/>
    <property type="match status" value="1"/>
</dbReference>
<evidence type="ECO:0000259" key="1">
    <source>
        <dbReference type="SMART" id="SM00530"/>
    </source>
</evidence>
<evidence type="ECO:0000313" key="3">
    <source>
        <dbReference type="Proteomes" id="UP000247781"/>
    </source>
</evidence>
<proteinExistence type="predicted"/>
<dbReference type="Pfam" id="PF13560">
    <property type="entry name" value="HTH_31"/>
    <property type="match status" value="1"/>
</dbReference>
<dbReference type="Gene3D" id="3.30.450.180">
    <property type="match status" value="1"/>
</dbReference>
<name>A0A318HR37_9MYCO</name>
<dbReference type="SMART" id="SM00530">
    <property type="entry name" value="HTH_XRE"/>
    <property type="match status" value="1"/>
</dbReference>
<gene>
    <name evidence="2" type="ORF">C8E89_103418</name>
</gene>
<dbReference type="AlphaFoldDB" id="A0A318HR37"/>
<dbReference type="PANTHER" id="PTHR35010:SF2">
    <property type="entry name" value="BLL4672 PROTEIN"/>
    <property type="match status" value="1"/>
</dbReference>
<dbReference type="PANTHER" id="PTHR35010">
    <property type="entry name" value="BLL4672 PROTEIN-RELATED"/>
    <property type="match status" value="1"/>
</dbReference>
<dbReference type="InterPro" id="IPR010982">
    <property type="entry name" value="Lambda_DNA-bd_dom_sf"/>
</dbReference>
<organism evidence="2 3">
    <name type="scientific">Mycolicibacterium moriokaense</name>
    <dbReference type="NCBI Taxonomy" id="39691"/>
    <lineage>
        <taxon>Bacteria</taxon>
        <taxon>Bacillati</taxon>
        <taxon>Actinomycetota</taxon>
        <taxon>Actinomycetes</taxon>
        <taxon>Mycobacteriales</taxon>
        <taxon>Mycobacteriaceae</taxon>
        <taxon>Mycolicibacterium</taxon>
    </lineage>
</organism>
<dbReference type="OrthoDB" id="3608749at2"/>
<reference evidence="3" key="1">
    <citation type="submission" date="2018-05" db="EMBL/GenBank/DDBJ databases">
        <authorList>
            <person name="Deangelis K."/>
            <person name="Huntemann M."/>
            <person name="Clum A."/>
            <person name="Pillay M."/>
            <person name="Palaniappan K."/>
            <person name="Varghese N."/>
            <person name="Mikhailova N."/>
            <person name="Stamatis D."/>
            <person name="Reddy T."/>
            <person name="Daum C."/>
            <person name="Shapiro N."/>
            <person name="Ivanova N."/>
            <person name="Kyrpides N."/>
            <person name="Woyke T."/>
        </authorList>
    </citation>
    <scope>NUCLEOTIDE SEQUENCE [LARGE SCALE GENOMIC DNA]</scope>
    <source>
        <strain evidence="3">GAS496</strain>
    </source>
</reference>
<dbReference type="Pfam" id="PF17765">
    <property type="entry name" value="MLTR_LBD"/>
    <property type="match status" value="1"/>
</dbReference>